<organism evidence="1 2">
    <name type="scientific">Pontibaca salina</name>
    <dbReference type="NCBI Taxonomy" id="2795731"/>
    <lineage>
        <taxon>Bacteria</taxon>
        <taxon>Pseudomonadati</taxon>
        <taxon>Pseudomonadota</taxon>
        <taxon>Alphaproteobacteria</taxon>
        <taxon>Rhodobacterales</taxon>
        <taxon>Roseobacteraceae</taxon>
        <taxon>Pontibaca</taxon>
    </lineage>
</organism>
<protein>
    <submittedName>
        <fullName evidence="1">Uncharacterized protein</fullName>
    </submittedName>
</protein>
<accession>A0A934M091</accession>
<dbReference type="Proteomes" id="UP000613255">
    <property type="component" value="Unassembled WGS sequence"/>
</dbReference>
<comment type="caution">
    <text evidence="1">The sequence shown here is derived from an EMBL/GenBank/DDBJ whole genome shotgun (WGS) entry which is preliminary data.</text>
</comment>
<proteinExistence type="predicted"/>
<dbReference type="AlphaFoldDB" id="A0A934M091"/>
<keyword evidence="2" id="KW-1185">Reference proteome</keyword>
<name>A0A934M091_9RHOB</name>
<dbReference type="RefSeq" id="WP_198684443.1">
    <property type="nucleotide sequence ID" value="NZ_JAEIJD010000001.1"/>
</dbReference>
<gene>
    <name evidence="1" type="ORF">JAO82_00870</name>
</gene>
<evidence type="ECO:0000313" key="1">
    <source>
        <dbReference type="EMBL" id="MBI6628421.1"/>
    </source>
</evidence>
<reference evidence="1" key="1">
    <citation type="submission" date="2020-12" db="EMBL/GenBank/DDBJ databases">
        <title>Pontibaca salina gen. nov., sp. nov., isolated from marine sediment.</title>
        <authorList>
            <person name="Bo J."/>
            <person name="Wang S."/>
            <person name="Song X."/>
            <person name="Du Z."/>
        </authorList>
    </citation>
    <scope>NUCLEOTIDE SEQUENCE</scope>
    <source>
        <strain evidence="1">S1109L</strain>
    </source>
</reference>
<sequence length="106" mass="12054">MPGMLLRLQNGLEWALAGAYLCLMKVEAFIPPCWTLAERNARPFFIRAPKNAIGPVNKRIVSIDKIKPFRFWLSDHSASSTSDRDESHLVEKFGKLTYDTAPCHLH</sequence>
<evidence type="ECO:0000313" key="2">
    <source>
        <dbReference type="Proteomes" id="UP000613255"/>
    </source>
</evidence>
<dbReference type="EMBL" id="JAEIJD010000001">
    <property type="protein sequence ID" value="MBI6628421.1"/>
    <property type="molecule type" value="Genomic_DNA"/>
</dbReference>